<protein>
    <submittedName>
        <fullName evidence="1">Uncharacterized protein</fullName>
    </submittedName>
</protein>
<reference evidence="1 2" key="1">
    <citation type="submission" date="2018-01" db="EMBL/GenBank/DDBJ databases">
        <title>Lactobacillus phages that infect wine-derived L. plantarum strains.</title>
        <authorList>
            <person name="Kyrkou I."/>
            <person name="Hestbjerg Hansen L."/>
        </authorList>
    </citation>
    <scope>NUCLEOTIDE SEQUENCE [LARGE SCALE GENOMIC DNA]</scope>
</reference>
<sequence>MIELTMSELEKIAYDNHYLPYDFFIELDPLEIDNQKGLVYHVEETGQYFKEM</sequence>
<evidence type="ECO:0000313" key="2">
    <source>
        <dbReference type="Proteomes" id="UP000240437"/>
    </source>
</evidence>
<evidence type="ECO:0000313" key="1">
    <source>
        <dbReference type="EMBL" id="AUV59766.1"/>
    </source>
</evidence>
<dbReference type="KEGG" id="vg:54988676"/>
<dbReference type="Proteomes" id="UP000240437">
    <property type="component" value="Segment"/>
</dbReference>
<dbReference type="EMBL" id="MG765276">
    <property type="protein sequence ID" value="AUV59766.1"/>
    <property type="molecule type" value="Genomic_DNA"/>
</dbReference>
<keyword evidence="2" id="KW-1185">Reference proteome</keyword>
<accession>A0A2K9VC55</accession>
<organism evidence="1 2">
    <name type="scientific">Lactobacillus phage Nyseid</name>
    <dbReference type="NCBI Taxonomy" id="2079432"/>
    <lineage>
        <taxon>Viruses</taxon>
        <taxon>Duplodnaviria</taxon>
        <taxon>Heunggongvirae</taxon>
        <taxon>Uroviricota</taxon>
        <taxon>Caudoviricetes</taxon>
        <taxon>Tybeckvirinae</taxon>
        <taxon>Lenusvirus</taxon>
        <taxon>Lenusvirus nyseid</taxon>
    </lineage>
</organism>
<name>A0A2K9VC55_9CAUD</name>
<dbReference type="RefSeq" id="YP_009798226.1">
    <property type="nucleotide sequence ID" value="NC_047925.1"/>
</dbReference>
<proteinExistence type="predicted"/>
<dbReference type="GeneID" id="54988676"/>